<evidence type="ECO:0000256" key="1">
    <source>
        <dbReference type="SAM" id="Coils"/>
    </source>
</evidence>
<feature type="compositionally biased region" description="Polar residues" evidence="2">
    <location>
        <begin position="206"/>
        <end position="234"/>
    </location>
</feature>
<feature type="compositionally biased region" description="Polar residues" evidence="2">
    <location>
        <begin position="268"/>
        <end position="278"/>
    </location>
</feature>
<feature type="region of interest" description="Disordered" evidence="2">
    <location>
        <begin position="298"/>
        <end position="317"/>
    </location>
</feature>
<feature type="region of interest" description="Disordered" evidence="2">
    <location>
        <begin position="129"/>
        <end position="287"/>
    </location>
</feature>
<feature type="compositionally biased region" description="Polar residues" evidence="2">
    <location>
        <begin position="181"/>
        <end position="197"/>
    </location>
</feature>
<dbReference type="VEuPathDB" id="FungiDB:YALI0_E04290g"/>
<evidence type="ECO:0000313" key="4">
    <source>
        <dbReference type="Proteomes" id="UP000182444"/>
    </source>
</evidence>
<accession>A0A1D8NH33</accession>
<sequence length="615" mass="69144">MHPKTVPREMPPDEQSLALLQAAWAKLDPLNKGTIAATQMLAAVDAIEASFGMVPGKFISRRGRKVIADFADENPRKRVTLEKMVRLFEAFDKSVEMEGEQSVSGWMSQNEDYSDYYGDAQRVSEIQTPGPEVDVGASPPVSPKASSLHTEGFGMDREQHGFPDILGELPDILPELDHPSPTRTTQYAPFQTTSASSHVKYVPTNEGRSTSATTNYKPSTISPMTQRGSLTSPQRASRRGSTASSRPTTLNSTQTLGNESSRDGFSMSDRSFNRSTPLRPNRRSWAKSNDEAFFERMRKDDDDGDDDGDFSISMADGDTDSLMRINHKHMNELHQLRNYAAFCETQMEDSELRHVDLEASILAKTKECREHVSRTKAHQEGLEQVSQMITELTEILGRKHKRNSRTGSISSTPDSDVLEAYKNRLEVQLEALGKSGELQEAEIKRLTTEKIEQQQKVEALEAQIKSLTDSLTKVTDNVTTMKANKEREDFLDFEARLNNQDPSDFSSINEILEQQNLIINDLKEKLLEKEQKEEPKDIKTETVAHVEQSTISTGLKNAFTIIIMVIAFHLISEIFFPSNLPEGVLWWMNAPAPIERVFGALDAWVARHDDFRMPM</sequence>
<proteinExistence type="predicted"/>
<feature type="compositionally biased region" description="Polar residues" evidence="2">
    <location>
        <begin position="250"/>
        <end position="259"/>
    </location>
</feature>
<dbReference type="VEuPathDB" id="FungiDB:YALI1_E05158g"/>
<organism evidence="3 4">
    <name type="scientific">Yarrowia lipolytica</name>
    <name type="common">Candida lipolytica</name>
    <dbReference type="NCBI Taxonomy" id="4952"/>
    <lineage>
        <taxon>Eukaryota</taxon>
        <taxon>Fungi</taxon>
        <taxon>Dikarya</taxon>
        <taxon>Ascomycota</taxon>
        <taxon>Saccharomycotina</taxon>
        <taxon>Dipodascomycetes</taxon>
        <taxon>Dipodascales</taxon>
        <taxon>Dipodascales incertae sedis</taxon>
        <taxon>Yarrowia</taxon>
    </lineage>
</organism>
<dbReference type="RefSeq" id="XP_503534.3">
    <property type="nucleotide sequence ID" value="XM_503534.3"/>
</dbReference>
<dbReference type="GeneID" id="2912188"/>
<protein>
    <submittedName>
        <fullName evidence="3">Uncharacterized protein</fullName>
    </submittedName>
</protein>
<reference evidence="3 4" key="1">
    <citation type="journal article" date="2016" name="PLoS ONE">
        <title>Sequence Assembly of Yarrowia lipolytica Strain W29/CLIB89 Shows Transposable Element Diversity.</title>
        <authorList>
            <person name="Magnan C."/>
            <person name="Yu J."/>
            <person name="Chang I."/>
            <person name="Jahn E."/>
            <person name="Kanomata Y."/>
            <person name="Wu J."/>
            <person name="Zeller M."/>
            <person name="Oakes M."/>
            <person name="Baldi P."/>
            <person name="Sandmeyer S."/>
        </authorList>
    </citation>
    <scope>NUCLEOTIDE SEQUENCE [LARGE SCALE GENOMIC DNA]</scope>
    <source>
        <strain evidence="4">CLIB89(W29)</strain>
    </source>
</reference>
<name>A0A1D8NH33_YARLL</name>
<dbReference type="AlphaFoldDB" id="A0A1D8NH33"/>
<dbReference type="Proteomes" id="UP000182444">
    <property type="component" value="Chromosome 1E"/>
</dbReference>
<dbReference type="KEGG" id="yli:2912188"/>
<feature type="coiled-coil region" evidence="1">
    <location>
        <begin position="443"/>
        <end position="477"/>
    </location>
</feature>
<keyword evidence="1" id="KW-0175">Coiled coil</keyword>
<evidence type="ECO:0000256" key="2">
    <source>
        <dbReference type="SAM" id="MobiDB-lite"/>
    </source>
</evidence>
<evidence type="ECO:0000313" key="3">
    <source>
        <dbReference type="EMBL" id="AOW04936.1"/>
    </source>
</evidence>
<feature type="compositionally biased region" description="Low complexity" evidence="2">
    <location>
        <begin position="239"/>
        <end position="249"/>
    </location>
</feature>
<gene>
    <name evidence="3" type="ORF">YALI1_E05158g</name>
</gene>
<dbReference type="EMBL" id="CP017557">
    <property type="protein sequence ID" value="AOW04936.1"/>
    <property type="molecule type" value="Genomic_DNA"/>
</dbReference>